<evidence type="ECO:0000313" key="4">
    <source>
        <dbReference type="Proteomes" id="UP000631694"/>
    </source>
</evidence>
<reference evidence="3" key="1">
    <citation type="submission" date="2020-12" db="EMBL/GenBank/DDBJ databases">
        <title>Methylobrevis albus sp. nov., isolated from fresh water lack sediment.</title>
        <authorList>
            <person name="Zou Q."/>
        </authorList>
    </citation>
    <scope>NUCLEOTIDE SEQUENCE</scope>
    <source>
        <strain evidence="3">L22</strain>
    </source>
</reference>
<dbReference type="NCBIfam" id="TIGR00696">
    <property type="entry name" value="wecG_tagA_cpsF"/>
    <property type="match status" value="1"/>
</dbReference>
<sequence length="227" mass="25268">MNDWALSRRGRGLPPLYVTSANGQVLSNCATDPEIRALFAEADLIHADGTPMVVASRYVCARPLPERLATTDLVHDSAKVAEATGTRFYFLGGSPEVNRKAVANMRALYPRLVFAGARDGYFKREDEDALVAEINAAAPDILWIGFGVPLEQRFVSRNRHRLTGVGLIKTSGGLFDFLSGAKSRAPGLMQRFGLEWFYRMMLEPKRLGRRYLTTNPHAVWLLATRSR</sequence>
<accession>A0A931HZU8</accession>
<evidence type="ECO:0000313" key="3">
    <source>
        <dbReference type="EMBL" id="MBH0237147.1"/>
    </source>
</evidence>
<dbReference type="GO" id="GO:0016758">
    <property type="term" value="F:hexosyltransferase activity"/>
    <property type="evidence" value="ECO:0007669"/>
    <property type="project" value="TreeGrafter"/>
</dbReference>
<protein>
    <submittedName>
        <fullName evidence="3">WecB/TagA/CpsF family glycosyltransferase</fullName>
    </submittedName>
</protein>
<keyword evidence="2" id="KW-0808">Transferase</keyword>
<dbReference type="Pfam" id="PF03808">
    <property type="entry name" value="Glyco_tran_WecG"/>
    <property type="match status" value="1"/>
</dbReference>
<dbReference type="PANTHER" id="PTHR34136:SF1">
    <property type="entry name" value="UDP-N-ACETYL-D-MANNOSAMINURONIC ACID TRANSFERASE"/>
    <property type="match status" value="1"/>
</dbReference>
<dbReference type="EMBL" id="JADZLT010000041">
    <property type="protein sequence ID" value="MBH0237147.1"/>
    <property type="molecule type" value="Genomic_DNA"/>
</dbReference>
<dbReference type="CDD" id="cd06533">
    <property type="entry name" value="Glyco_transf_WecG_TagA"/>
    <property type="match status" value="1"/>
</dbReference>
<dbReference type="AlphaFoldDB" id="A0A931HZU8"/>
<dbReference type="PANTHER" id="PTHR34136">
    <property type="match status" value="1"/>
</dbReference>
<dbReference type="InterPro" id="IPR004629">
    <property type="entry name" value="WecG_TagA_CpsF"/>
</dbReference>
<organism evidence="3 4">
    <name type="scientific">Methylobrevis albus</name>
    <dbReference type="NCBI Taxonomy" id="2793297"/>
    <lineage>
        <taxon>Bacteria</taxon>
        <taxon>Pseudomonadati</taxon>
        <taxon>Pseudomonadota</taxon>
        <taxon>Alphaproteobacteria</taxon>
        <taxon>Hyphomicrobiales</taxon>
        <taxon>Pleomorphomonadaceae</taxon>
        <taxon>Methylobrevis</taxon>
    </lineage>
</organism>
<evidence type="ECO:0000256" key="2">
    <source>
        <dbReference type="ARBA" id="ARBA00022679"/>
    </source>
</evidence>
<keyword evidence="4" id="KW-1185">Reference proteome</keyword>
<evidence type="ECO:0000256" key="1">
    <source>
        <dbReference type="ARBA" id="ARBA00022676"/>
    </source>
</evidence>
<name>A0A931HZU8_9HYPH</name>
<gene>
    <name evidence="3" type="ORF">I5731_04880</name>
</gene>
<proteinExistence type="predicted"/>
<keyword evidence="1" id="KW-0328">Glycosyltransferase</keyword>
<comment type="caution">
    <text evidence="3">The sequence shown here is derived from an EMBL/GenBank/DDBJ whole genome shotgun (WGS) entry which is preliminary data.</text>
</comment>
<dbReference type="Proteomes" id="UP000631694">
    <property type="component" value="Unassembled WGS sequence"/>
</dbReference>